<proteinExistence type="predicted"/>
<dbReference type="AlphaFoldDB" id="A0A916TJQ4"/>
<reference evidence="1" key="2">
    <citation type="submission" date="2020-09" db="EMBL/GenBank/DDBJ databases">
        <authorList>
            <person name="Sun Q."/>
            <person name="Zhou Y."/>
        </authorList>
    </citation>
    <scope>NUCLEOTIDE SEQUENCE</scope>
    <source>
        <strain evidence="1">CGMCC 1.12827</strain>
    </source>
</reference>
<organism evidence="1 2">
    <name type="scientific">Gordonia jinhuaensis</name>
    <dbReference type="NCBI Taxonomy" id="1517702"/>
    <lineage>
        <taxon>Bacteria</taxon>
        <taxon>Bacillati</taxon>
        <taxon>Actinomycetota</taxon>
        <taxon>Actinomycetes</taxon>
        <taxon>Mycobacteriales</taxon>
        <taxon>Gordoniaceae</taxon>
        <taxon>Gordonia</taxon>
    </lineage>
</organism>
<evidence type="ECO:0000313" key="1">
    <source>
        <dbReference type="EMBL" id="GGB47875.1"/>
    </source>
</evidence>
<name>A0A916TJQ4_9ACTN</name>
<dbReference type="EMBL" id="BMGC01000063">
    <property type="protein sequence ID" value="GGB47875.1"/>
    <property type="molecule type" value="Genomic_DNA"/>
</dbReference>
<keyword evidence="2" id="KW-1185">Reference proteome</keyword>
<evidence type="ECO:0000313" key="2">
    <source>
        <dbReference type="Proteomes" id="UP000621454"/>
    </source>
</evidence>
<sequence length="66" mass="7473">MADEYGKWIREPRTADCPTCNSDSMGVRRLDKEAIELRRCDEGHEFEAQAYVTSSQSDATRFDGAV</sequence>
<dbReference type="RefSeq" id="WP_188588912.1">
    <property type="nucleotide sequence ID" value="NZ_BMGC01000063.1"/>
</dbReference>
<gene>
    <name evidence="1" type="ORF">GCM10011489_38840</name>
</gene>
<accession>A0A916TJQ4</accession>
<comment type="caution">
    <text evidence="1">The sequence shown here is derived from an EMBL/GenBank/DDBJ whole genome shotgun (WGS) entry which is preliminary data.</text>
</comment>
<reference evidence="1" key="1">
    <citation type="journal article" date="2014" name="Int. J. Syst. Evol. Microbiol.">
        <title>Complete genome sequence of Corynebacterium casei LMG S-19264T (=DSM 44701T), isolated from a smear-ripened cheese.</title>
        <authorList>
            <consortium name="US DOE Joint Genome Institute (JGI-PGF)"/>
            <person name="Walter F."/>
            <person name="Albersmeier A."/>
            <person name="Kalinowski J."/>
            <person name="Ruckert C."/>
        </authorList>
    </citation>
    <scope>NUCLEOTIDE SEQUENCE</scope>
    <source>
        <strain evidence="1">CGMCC 1.12827</strain>
    </source>
</reference>
<protein>
    <submittedName>
        <fullName evidence="1">Uncharacterized protein</fullName>
    </submittedName>
</protein>
<dbReference type="Proteomes" id="UP000621454">
    <property type="component" value="Unassembled WGS sequence"/>
</dbReference>